<accession>A0ACC0CZY3</accession>
<keyword evidence="1" id="KW-0808">Transferase</keyword>
<evidence type="ECO:0000313" key="1">
    <source>
        <dbReference type="EMBL" id="KAI6085880.1"/>
    </source>
</evidence>
<sequence length="446" mass="48481">MSTVTLTPTTVQMMASGSETLQIPAKEVQPSSAQYIHDVETYSVEGMPTHPVVMVRGQGEFLWDLEGKQYIDFNAGFSSCNQGHCHPKIVEAMMKQCQLLAMPSRSVHVPGYAMFCKKLCELTGYDKVALMNGGAEGTDMAIRLARAWGYKVKGIEMDQAMVLTAEANYHGRGLCLLSASSDDHYRYNAGPFMPNVGPYCTGEPIRFGVIEDLERAFEKCGPQIAGFMIEPVQGHAGCLPATDEYLVEVRRLCTKYNVLLIADEIQAGLGRAGSLLSFQSSGIKPDMVVLGKSLSGGMYPISGVLGTNEVMTSLRPGQYGSTFSGNPLACAVGLAALDVILDNDLPTRSAKLGEIFQARLRAIKSPYFDRVTGKGLFVSIYIHATHPQGRVTGKRLAALCLERGLLVNYAGNRLRICPALVIDKEVMLRGVDILEKALQDLPELEI</sequence>
<protein>
    <submittedName>
        <fullName evidence="1">Ornithine aminotransferase</fullName>
    </submittedName>
</protein>
<comment type="caution">
    <text evidence="1">The sequence shown here is derived from an EMBL/GenBank/DDBJ whole genome shotgun (WGS) entry which is preliminary data.</text>
</comment>
<organism evidence="1 2">
    <name type="scientific">Hypoxylon rubiginosum</name>
    <dbReference type="NCBI Taxonomy" id="110542"/>
    <lineage>
        <taxon>Eukaryota</taxon>
        <taxon>Fungi</taxon>
        <taxon>Dikarya</taxon>
        <taxon>Ascomycota</taxon>
        <taxon>Pezizomycotina</taxon>
        <taxon>Sordariomycetes</taxon>
        <taxon>Xylariomycetidae</taxon>
        <taxon>Xylariales</taxon>
        <taxon>Hypoxylaceae</taxon>
        <taxon>Hypoxylon</taxon>
    </lineage>
</organism>
<dbReference type="Proteomes" id="UP001497680">
    <property type="component" value="Unassembled WGS sequence"/>
</dbReference>
<reference evidence="1 2" key="1">
    <citation type="journal article" date="2022" name="New Phytol.">
        <title>Ecological generalism drives hyperdiversity of secondary metabolite gene clusters in xylarialean endophytes.</title>
        <authorList>
            <person name="Franco M.E.E."/>
            <person name="Wisecaver J.H."/>
            <person name="Arnold A.E."/>
            <person name="Ju Y.M."/>
            <person name="Slot J.C."/>
            <person name="Ahrendt S."/>
            <person name="Moore L.P."/>
            <person name="Eastman K.E."/>
            <person name="Scott K."/>
            <person name="Konkel Z."/>
            <person name="Mondo S.J."/>
            <person name="Kuo A."/>
            <person name="Hayes R.D."/>
            <person name="Haridas S."/>
            <person name="Andreopoulos B."/>
            <person name="Riley R."/>
            <person name="LaButti K."/>
            <person name="Pangilinan J."/>
            <person name="Lipzen A."/>
            <person name="Amirebrahimi M."/>
            <person name="Yan J."/>
            <person name="Adam C."/>
            <person name="Keymanesh K."/>
            <person name="Ng V."/>
            <person name="Louie K."/>
            <person name="Northen T."/>
            <person name="Drula E."/>
            <person name="Henrissat B."/>
            <person name="Hsieh H.M."/>
            <person name="Youens-Clark K."/>
            <person name="Lutzoni F."/>
            <person name="Miadlikowska J."/>
            <person name="Eastwood D.C."/>
            <person name="Hamelin R.C."/>
            <person name="Grigoriev I.V."/>
            <person name="U'Ren J.M."/>
        </authorList>
    </citation>
    <scope>NUCLEOTIDE SEQUENCE [LARGE SCALE GENOMIC DNA]</scope>
    <source>
        <strain evidence="1 2">ER1909</strain>
    </source>
</reference>
<dbReference type="EMBL" id="MU394321">
    <property type="protein sequence ID" value="KAI6085880.1"/>
    <property type="molecule type" value="Genomic_DNA"/>
</dbReference>
<name>A0ACC0CZY3_9PEZI</name>
<keyword evidence="2" id="KW-1185">Reference proteome</keyword>
<keyword evidence="1" id="KW-0032">Aminotransferase</keyword>
<proteinExistence type="predicted"/>
<gene>
    <name evidence="1" type="ORF">F4821DRAFT_260575</name>
</gene>
<evidence type="ECO:0000313" key="2">
    <source>
        <dbReference type="Proteomes" id="UP001497680"/>
    </source>
</evidence>